<reference evidence="2" key="1">
    <citation type="submission" date="2021-02" db="EMBL/GenBank/DDBJ databases">
        <authorList>
            <person name="Nowell W R."/>
        </authorList>
    </citation>
    <scope>NUCLEOTIDE SEQUENCE</scope>
</reference>
<dbReference type="AlphaFoldDB" id="A0A8S2VEG9"/>
<dbReference type="Proteomes" id="UP000677228">
    <property type="component" value="Unassembled WGS sequence"/>
</dbReference>
<dbReference type="GO" id="GO:0005777">
    <property type="term" value="C:peroxisome"/>
    <property type="evidence" value="ECO:0007669"/>
    <property type="project" value="TreeGrafter"/>
</dbReference>
<evidence type="ECO:0000313" key="2">
    <source>
        <dbReference type="EMBL" id="CAF4388715.1"/>
    </source>
</evidence>
<dbReference type="EMBL" id="CAJOBA010070484">
    <property type="protein sequence ID" value="CAF4388715.1"/>
    <property type="molecule type" value="Genomic_DNA"/>
</dbReference>
<dbReference type="EMBL" id="CAJNOK010047229">
    <property type="protein sequence ID" value="CAF1586928.1"/>
    <property type="molecule type" value="Genomic_DNA"/>
</dbReference>
<dbReference type="PANTHER" id="PTHR21623">
    <property type="entry name" value="SPERIOLIN-BINDING FACTOR"/>
    <property type="match status" value="1"/>
</dbReference>
<sequence length="322" mass="37567">LTDIILLIIDELHTQTLAEFRFRWHWLEPFYQYHLNLINIPKQQQQQPIHLYISLMRKESSLSKEDIRYFGLEILINQFDVPIPKKQSLYCVARIVPNYNSYKHDYLRNANNHQYVGVDFHRITYPNPTDFVRPEYTLAGYPQLSLASKESKIPRWMHDFLFSRDHEKDNMFLNNSAFVLEFYPFRAVDNSTTWRIKDLVGWVAIRLDQRTYDALTAPGSVEGMRTEGLLVESDGDLIAESSKYLTAELLLKLVAERHPSKNLIAFNASNLPILPSYYVEGSRQSIYIQMPVAPRRSFLPSINSATSVQNFVPTNRSIQSMN</sequence>
<comment type="caution">
    <text evidence="2">The sequence shown here is derived from an EMBL/GenBank/DDBJ whole genome shotgun (WGS) entry which is preliminary data.</text>
</comment>
<dbReference type="PANTHER" id="PTHR21623:SF2">
    <property type="entry name" value="COILED-COIL DOMAIN-CONTAINING PROTEIN 33"/>
    <property type="match status" value="1"/>
</dbReference>
<evidence type="ECO:0000313" key="1">
    <source>
        <dbReference type="EMBL" id="CAF1586928.1"/>
    </source>
</evidence>
<gene>
    <name evidence="1" type="ORF">OVA965_LOCUS41310</name>
    <name evidence="2" type="ORF">TMI583_LOCUS42920</name>
</gene>
<accession>A0A8S2VEG9</accession>
<proteinExistence type="predicted"/>
<organism evidence="2 3">
    <name type="scientific">Didymodactylos carnosus</name>
    <dbReference type="NCBI Taxonomy" id="1234261"/>
    <lineage>
        <taxon>Eukaryota</taxon>
        <taxon>Metazoa</taxon>
        <taxon>Spiralia</taxon>
        <taxon>Gnathifera</taxon>
        <taxon>Rotifera</taxon>
        <taxon>Eurotatoria</taxon>
        <taxon>Bdelloidea</taxon>
        <taxon>Philodinida</taxon>
        <taxon>Philodinidae</taxon>
        <taxon>Didymodactylos</taxon>
    </lineage>
</organism>
<evidence type="ECO:0000313" key="3">
    <source>
        <dbReference type="Proteomes" id="UP000682733"/>
    </source>
</evidence>
<protein>
    <submittedName>
        <fullName evidence="2">Uncharacterized protein</fullName>
    </submittedName>
</protein>
<dbReference type="Proteomes" id="UP000682733">
    <property type="component" value="Unassembled WGS sequence"/>
</dbReference>
<dbReference type="InterPro" id="IPR039889">
    <property type="entry name" value="CCD33"/>
</dbReference>
<feature type="non-terminal residue" evidence="2">
    <location>
        <position position="1"/>
    </location>
</feature>
<name>A0A8S2VEG9_9BILA</name>